<organism evidence="10 11">
    <name type="scientific">Jatropha curcas</name>
    <name type="common">Barbados nut</name>
    <dbReference type="NCBI Taxonomy" id="180498"/>
    <lineage>
        <taxon>Eukaryota</taxon>
        <taxon>Viridiplantae</taxon>
        <taxon>Streptophyta</taxon>
        <taxon>Embryophyta</taxon>
        <taxon>Tracheophyta</taxon>
        <taxon>Spermatophyta</taxon>
        <taxon>Magnoliopsida</taxon>
        <taxon>eudicotyledons</taxon>
        <taxon>Gunneridae</taxon>
        <taxon>Pentapetalae</taxon>
        <taxon>rosids</taxon>
        <taxon>fabids</taxon>
        <taxon>Malpighiales</taxon>
        <taxon>Euphorbiaceae</taxon>
        <taxon>Crotonoideae</taxon>
        <taxon>Jatropheae</taxon>
        <taxon>Jatropha</taxon>
    </lineage>
</organism>
<keyword evidence="6" id="KW-1015">Disulfide bond</keyword>
<keyword evidence="5" id="KW-0274">FAD</keyword>
<dbReference type="PROSITE" id="PS51387">
    <property type="entry name" value="FAD_PCMH"/>
    <property type="match status" value="1"/>
</dbReference>
<dbReference type="Pfam" id="PF08031">
    <property type="entry name" value="BBE"/>
    <property type="match status" value="1"/>
</dbReference>
<sequence length="531" mass="60326">MKVFISFLIVSFPLFSVLATVDNFLNCFPNHVENPNLIFEAIYTPRNSSFDNVLRAYIRNRRFLTSETPKPVAIVTAKHESHVQATVICAKSNDLQIRIRSGGHDYEGLSYISNVPFVILDMFNLRNIDIDIVTETAWVQTGATLGELYYNIANRSKVHAFPAGVCPTVGVGGHFTGGGYGNMMRKYGLTVDNIIDATLVDGNGNILNRKSMGEDLFWAIRGGGGASFGVILSWKIKLVQVPNIVTVFRVERTLEEGATDIVYRWQEIASNIDKEVFIRAKLHSDQNKTIKASFFGLFLGQTKPLISLMNETFQILGLEEKDCKGVSWIESTLFWAEFPVGTSIDALLNRTSQPQVYFKSRSDYVKSIIPKQDLEKIWKILAQVENMYVQWNPYGGRMSEISDTETPFPHRNGYLFKIQYYTAWTVEGNEASKNYINLSRKVYDAMVQYVSKNPREAFLNYRDLDIGSNPSNQTYFEEAEVYGRKYFKDNFWRLVNVKKKVDPGNFFKNEQSIPSYYPRIAPGPAPLITGD</sequence>
<keyword evidence="3" id="KW-0285">Flavoprotein</keyword>
<feature type="chain" id="PRO_5001639506" description="FAD-binding PCMH-type domain-containing protein" evidence="8">
    <location>
        <begin position="20"/>
        <end position="531"/>
    </location>
</feature>
<dbReference type="PANTHER" id="PTHR32448">
    <property type="entry name" value="OS08G0158400 PROTEIN"/>
    <property type="match status" value="1"/>
</dbReference>
<evidence type="ECO:0000259" key="9">
    <source>
        <dbReference type="PROSITE" id="PS51387"/>
    </source>
</evidence>
<evidence type="ECO:0000256" key="5">
    <source>
        <dbReference type="ARBA" id="ARBA00022827"/>
    </source>
</evidence>
<accession>A0A067KFG6</accession>
<dbReference type="Pfam" id="PF01565">
    <property type="entry name" value="FAD_binding_4"/>
    <property type="match status" value="1"/>
</dbReference>
<dbReference type="Gene3D" id="3.30.43.10">
    <property type="entry name" value="Uridine Diphospho-n-acetylenolpyruvylglucosamine Reductase, domain 2"/>
    <property type="match status" value="1"/>
</dbReference>
<dbReference type="InterPro" id="IPR006094">
    <property type="entry name" value="Oxid_FAD_bind_N"/>
</dbReference>
<dbReference type="EMBL" id="KK914502">
    <property type="protein sequence ID" value="KDP34867.1"/>
    <property type="molecule type" value="Genomic_DNA"/>
</dbReference>
<keyword evidence="11" id="KW-1185">Reference proteome</keyword>
<evidence type="ECO:0000313" key="10">
    <source>
        <dbReference type="EMBL" id="KDP34867.1"/>
    </source>
</evidence>
<dbReference type="OrthoDB" id="407275at2759"/>
<reference evidence="10 11" key="1">
    <citation type="journal article" date="2014" name="PLoS ONE">
        <title>Global Analysis of Gene Expression Profiles in Physic Nut (Jatropha curcas L.) Seedlings Exposed to Salt Stress.</title>
        <authorList>
            <person name="Zhang L."/>
            <person name="Zhang C."/>
            <person name="Wu P."/>
            <person name="Chen Y."/>
            <person name="Li M."/>
            <person name="Jiang H."/>
            <person name="Wu G."/>
        </authorList>
    </citation>
    <scope>NUCLEOTIDE SEQUENCE [LARGE SCALE GENOMIC DNA]</scope>
    <source>
        <strain evidence="11">cv. GZQX0401</strain>
        <tissue evidence="10">Young leaves</tissue>
    </source>
</reference>
<dbReference type="InterPro" id="IPR016167">
    <property type="entry name" value="FAD-bd_PCMH_sub1"/>
</dbReference>
<evidence type="ECO:0000256" key="4">
    <source>
        <dbReference type="ARBA" id="ARBA00022729"/>
    </source>
</evidence>
<dbReference type="Gene3D" id="3.30.465.10">
    <property type="match status" value="1"/>
</dbReference>
<dbReference type="GO" id="GO:0016491">
    <property type="term" value="F:oxidoreductase activity"/>
    <property type="evidence" value="ECO:0007669"/>
    <property type="project" value="InterPro"/>
</dbReference>
<evidence type="ECO:0000256" key="2">
    <source>
        <dbReference type="ARBA" id="ARBA00005466"/>
    </source>
</evidence>
<keyword evidence="4 8" id="KW-0732">Signal</keyword>
<dbReference type="SUPFAM" id="SSF56176">
    <property type="entry name" value="FAD-binding/transporter-associated domain-like"/>
    <property type="match status" value="1"/>
</dbReference>
<gene>
    <name evidence="10" type="ORF">JCGZ_09155</name>
</gene>
<dbReference type="InterPro" id="IPR012951">
    <property type="entry name" value="BBE"/>
</dbReference>
<evidence type="ECO:0000256" key="3">
    <source>
        <dbReference type="ARBA" id="ARBA00022630"/>
    </source>
</evidence>
<dbReference type="InterPro" id="IPR036318">
    <property type="entry name" value="FAD-bd_PCMH-like_sf"/>
</dbReference>
<protein>
    <recommendedName>
        <fullName evidence="9">FAD-binding PCMH-type domain-containing protein</fullName>
    </recommendedName>
</protein>
<dbReference type="GO" id="GO:1901696">
    <property type="term" value="P:cannabinoid biosynthetic process"/>
    <property type="evidence" value="ECO:0007669"/>
    <property type="project" value="UniProtKB-ARBA"/>
</dbReference>
<dbReference type="Gene3D" id="3.40.462.20">
    <property type="match status" value="1"/>
</dbReference>
<evidence type="ECO:0000256" key="1">
    <source>
        <dbReference type="ARBA" id="ARBA00001974"/>
    </source>
</evidence>
<name>A0A067KFG6_JATCU</name>
<evidence type="ECO:0000256" key="7">
    <source>
        <dbReference type="ARBA" id="ARBA00023180"/>
    </source>
</evidence>
<evidence type="ECO:0000256" key="8">
    <source>
        <dbReference type="SAM" id="SignalP"/>
    </source>
</evidence>
<evidence type="ECO:0000256" key="6">
    <source>
        <dbReference type="ARBA" id="ARBA00023157"/>
    </source>
</evidence>
<dbReference type="AlphaFoldDB" id="A0A067KFG6"/>
<dbReference type="FunFam" id="3.30.43.10:FF:000004">
    <property type="entry name" value="Berberine bridge enzyme-like 15"/>
    <property type="match status" value="1"/>
</dbReference>
<proteinExistence type="inferred from homology"/>
<dbReference type="InterPro" id="IPR016169">
    <property type="entry name" value="FAD-bd_PCMH_sub2"/>
</dbReference>
<dbReference type="Proteomes" id="UP000027138">
    <property type="component" value="Unassembled WGS sequence"/>
</dbReference>
<dbReference type="STRING" id="180498.A0A067KFG6"/>
<comment type="similarity">
    <text evidence="2">Belongs to the oxygen-dependent FAD-linked oxidoreductase family.</text>
</comment>
<dbReference type="InterPro" id="IPR016166">
    <property type="entry name" value="FAD-bd_PCMH"/>
</dbReference>
<feature type="signal peptide" evidence="8">
    <location>
        <begin position="1"/>
        <end position="19"/>
    </location>
</feature>
<feature type="domain" description="FAD-binding PCMH-type" evidence="9">
    <location>
        <begin position="67"/>
        <end position="241"/>
    </location>
</feature>
<dbReference type="GO" id="GO:0071949">
    <property type="term" value="F:FAD binding"/>
    <property type="evidence" value="ECO:0007669"/>
    <property type="project" value="InterPro"/>
</dbReference>
<evidence type="ECO:0000313" key="11">
    <source>
        <dbReference type="Proteomes" id="UP000027138"/>
    </source>
</evidence>
<keyword evidence="7" id="KW-0325">Glycoprotein</keyword>
<comment type="cofactor">
    <cofactor evidence="1">
        <name>FAD</name>
        <dbReference type="ChEBI" id="CHEBI:57692"/>
    </cofactor>
</comment>